<dbReference type="SUPFAM" id="SSF48371">
    <property type="entry name" value="ARM repeat"/>
    <property type="match status" value="1"/>
</dbReference>
<evidence type="ECO:0000313" key="1">
    <source>
        <dbReference type="EMBL" id="CAK5276142.1"/>
    </source>
</evidence>
<proteinExistence type="predicted"/>
<evidence type="ECO:0000313" key="2">
    <source>
        <dbReference type="Proteomes" id="UP001295794"/>
    </source>
</evidence>
<dbReference type="GO" id="GO:0005737">
    <property type="term" value="C:cytoplasm"/>
    <property type="evidence" value="ECO:0007669"/>
    <property type="project" value="TreeGrafter"/>
</dbReference>
<name>A0AAD2HI11_9AGAR</name>
<dbReference type="InterPro" id="IPR016024">
    <property type="entry name" value="ARM-type_fold"/>
</dbReference>
<keyword evidence="2" id="KW-1185">Reference proteome</keyword>
<dbReference type="GO" id="GO:0055105">
    <property type="term" value="F:ubiquitin-protein transferase inhibitor activity"/>
    <property type="evidence" value="ECO:0007669"/>
    <property type="project" value="TreeGrafter"/>
</dbReference>
<organism evidence="1 2">
    <name type="scientific">Mycena citricolor</name>
    <dbReference type="NCBI Taxonomy" id="2018698"/>
    <lineage>
        <taxon>Eukaryota</taxon>
        <taxon>Fungi</taxon>
        <taxon>Dikarya</taxon>
        <taxon>Basidiomycota</taxon>
        <taxon>Agaricomycotina</taxon>
        <taxon>Agaricomycetes</taxon>
        <taxon>Agaricomycetidae</taxon>
        <taxon>Agaricales</taxon>
        <taxon>Marasmiineae</taxon>
        <taxon>Mycenaceae</taxon>
        <taxon>Mycena</taxon>
    </lineage>
</organism>
<dbReference type="Pfam" id="PF08568">
    <property type="entry name" value="Kinetochor_Ybp2"/>
    <property type="match status" value="1"/>
</dbReference>
<accession>A0AAD2HI11</accession>
<dbReference type="InterPro" id="IPR019516">
    <property type="entry name" value="Glomulin/ALF4"/>
</dbReference>
<comment type="caution">
    <text evidence="1">The sequence shown here is derived from an EMBL/GenBank/DDBJ whole genome shotgun (WGS) entry which is preliminary data.</text>
</comment>
<dbReference type="EMBL" id="CAVNYO010000405">
    <property type="protein sequence ID" value="CAK5276142.1"/>
    <property type="molecule type" value="Genomic_DNA"/>
</dbReference>
<sequence>MASDLLMQSSAPDNLLMPSSSKLSTMTNDLQALLETTGSSSADVPEAEALTALILSATQDAGAPIVPLSRIYTALCHAPSSIKDDLDTLTLVPCLLPCLQPAADEILAVIGECASAKETVIAVQEALEHLSVLLETEELDEEQPGQRSKADQLILLVKLCSSAVPRLRLRKKSPSETIQPLVQQLQSNIALLATSLDKDQGHDVLDAVASLALNTYRWAKMVGSEDAVGCSVILDGLLDTTLSNCSHCIQSSLAQRTFMSLYPRLVFRSTMSSDWERGEEAVMNVKATAFSSWGHDFGSPTLTSLIILAHSDMPPAEAHSILTRQQPVLLSCLTTNEALDECLALLMKTLPNIASLDLETIAPLSGLLSVLASNHPDDQTRHHAFRILSLVLKHSPVELRMQILQDLTTDADFPQLRVAAIGLVKEAVLDALATANKPNLFASPKLLQAFGPVLFRPDPIDLFSSADVTLDDLRESHEPARITECLSLYYVLLVRDTGNRTGIRDRDQISNIEKTLLTPIRRTLSRWMSADDTHSHIAAILPIVSLKTSLERVDSALQNVG</sequence>
<dbReference type="Proteomes" id="UP001295794">
    <property type="component" value="Unassembled WGS sequence"/>
</dbReference>
<dbReference type="AlphaFoldDB" id="A0AAD2HI11"/>
<reference evidence="1" key="1">
    <citation type="submission" date="2023-11" db="EMBL/GenBank/DDBJ databases">
        <authorList>
            <person name="De Vega J J."/>
            <person name="De Vega J J."/>
        </authorList>
    </citation>
    <scope>NUCLEOTIDE SEQUENCE</scope>
</reference>
<protein>
    <submittedName>
        <fullName evidence="1">Uncharacterized protein</fullName>
    </submittedName>
</protein>
<gene>
    <name evidence="1" type="ORF">MYCIT1_LOCUS24260</name>
</gene>
<dbReference type="PANTHER" id="PTHR15430:SF1">
    <property type="entry name" value="GLOMULIN"/>
    <property type="match status" value="1"/>
</dbReference>
<dbReference type="PANTHER" id="PTHR15430">
    <property type="entry name" value="GLOMULIN"/>
    <property type="match status" value="1"/>
</dbReference>
<dbReference type="InterPro" id="IPR013877">
    <property type="entry name" value="YAP-bd/ALF4/Glomulin"/>
</dbReference>